<dbReference type="Proteomes" id="UP000618445">
    <property type="component" value="Unassembled WGS sequence"/>
</dbReference>
<dbReference type="RefSeq" id="WP_190580657.1">
    <property type="nucleotide sequence ID" value="NZ_CAWPQU010000036.1"/>
</dbReference>
<accession>A0ABR8CG74</accession>
<keyword evidence="2" id="KW-1185">Reference proteome</keyword>
<protein>
    <submittedName>
        <fullName evidence="1">Uncharacterized protein</fullName>
    </submittedName>
</protein>
<name>A0ABR8CG74_9CYAN</name>
<sequence length="136" mass="14916">MEPITAIAAAEIVKIAFQEFAKSGAGELAKKSVGGAIDLVKNLRDKIKAKFQGNERAEKALAEVEQNGNSTALDKVTKHLDLELDEDEAFATEVRQIAQQIINIQNQNNSSREYNNYGRDQINIENMQGNQKIGGA</sequence>
<evidence type="ECO:0000313" key="2">
    <source>
        <dbReference type="Proteomes" id="UP000618445"/>
    </source>
</evidence>
<gene>
    <name evidence="1" type="ORF">H6G05_19695</name>
</gene>
<comment type="caution">
    <text evidence="1">The sequence shown here is derived from an EMBL/GenBank/DDBJ whole genome shotgun (WGS) entry which is preliminary data.</text>
</comment>
<reference evidence="1 2" key="1">
    <citation type="journal article" date="2020" name="ISME J.">
        <title>Comparative genomics reveals insights into cyanobacterial evolution and habitat adaptation.</title>
        <authorList>
            <person name="Chen M.Y."/>
            <person name="Teng W.K."/>
            <person name="Zhao L."/>
            <person name="Hu C.X."/>
            <person name="Zhou Y.K."/>
            <person name="Han B.P."/>
            <person name="Song L.R."/>
            <person name="Shu W.S."/>
        </authorList>
    </citation>
    <scope>NUCLEOTIDE SEQUENCE [LARGE SCALE GENOMIC DNA]</scope>
    <source>
        <strain evidence="1 2">FACHB-1050</strain>
    </source>
</reference>
<proteinExistence type="predicted"/>
<organism evidence="1 2">
    <name type="scientific">Phormidium tenue FACHB-1050</name>
    <dbReference type="NCBI Taxonomy" id="2692857"/>
    <lineage>
        <taxon>Bacteria</taxon>
        <taxon>Bacillati</taxon>
        <taxon>Cyanobacteriota</taxon>
        <taxon>Cyanophyceae</taxon>
        <taxon>Oscillatoriophycideae</taxon>
        <taxon>Oscillatoriales</taxon>
        <taxon>Oscillatoriaceae</taxon>
        <taxon>Phormidium</taxon>
    </lineage>
</organism>
<evidence type="ECO:0000313" key="1">
    <source>
        <dbReference type="EMBL" id="MBD2319057.1"/>
    </source>
</evidence>
<dbReference type="EMBL" id="JACJQY010000041">
    <property type="protein sequence ID" value="MBD2319057.1"/>
    <property type="molecule type" value="Genomic_DNA"/>
</dbReference>